<dbReference type="EMBL" id="LCAV01000005">
    <property type="protein sequence ID" value="KKR99588.1"/>
    <property type="molecule type" value="Genomic_DNA"/>
</dbReference>
<dbReference type="Pfam" id="PF00534">
    <property type="entry name" value="Glycos_transf_1"/>
    <property type="match status" value="1"/>
</dbReference>
<dbReference type="AlphaFoldDB" id="A0A0G0VFM7"/>
<dbReference type="CDD" id="cd03809">
    <property type="entry name" value="GT4_MtfB-like"/>
    <property type="match status" value="1"/>
</dbReference>
<evidence type="ECO:0000313" key="5">
    <source>
        <dbReference type="Proteomes" id="UP000034108"/>
    </source>
</evidence>
<keyword evidence="1 4" id="KW-0808">Transferase</keyword>
<evidence type="ECO:0000313" key="4">
    <source>
        <dbReference type="EMBL" id="KKR99588.1"/>
    </source>
</evidence>
<organism evidence="4 5">
    <name type="scientific">Candidatus Magasanikbacteria bacterium GW2011_GWC2_41_17</name>
    <dbReference type="NCBI Taxonomy" id="1619048"/>
    <lineage>
        <taxon>Bacteria</taxon>
        <taxon>Candidatus Magasanikiibacteriota</taxon>
    </lineage>
</organism>
<dbReference type="PANTHER" id="PTHR46401:SF2">
    <property type="entry name" value="GLYCOSYLTRANSFERASE WBBK-RELATED"/>
    <property type="match status" value="1"/>
</dbReference>
<accession>A0A0G0VFM7</accession>
<feature type="domain" description="Glycosyltransferase subfamily 4-like N-terminal" evidence="3">
    <location>
        <begin position="112"/>
        <end position="183"/>
    </location>
</feature>
<feature type="domain" description="Glycosyl transferase family 1" evidence="2">
    <location>
        <begin position="200"/>
        <end position="363"/>
    </location>
</feature>
<dbReference type="InterPro" id="IPR028098">
    <property type="entry name" value="Glyco_trans_4-like_N"/>
</dbReference>
<dbReference type="GO" id="GO:0016757">
    <property type="term" value="F:glycosyltransferase activity"/>
    <property type="evidence" value="ECO:0007669"/>
    <property type="project" value="InterPro"/>
</dbReference>
<sequence length="390" mass="44186">MLLLIDASRANNEQKTGVEWYGFFVIQELKKIVSPDTRVILYTREPLKGELTNLPPNWKEQVLPWPPRRLWTQIRLSWEIWRVKSGSRNYAAGVPKKEIVLFVPAHVLPLVCPTRTFITIHDLGGLRFPSGYSLFEKWYARFATWFALRCATVFTPSEFSKREIESVFGNGKITVVPNGFDDSKYHLIDDKEAIGKIVEKYNIKPPYFLSISRLEEKKNTVGIIEAYKIFQEKILLKSNLENYSLVLLGKPGYGYKKVTDAIRKSGYQHTIIIPGWVEAEDVPYLMAGASAFVFPSFYEGFGIPVLEAMACGVSIVASNRAALPEVADGAALLVDPYKPGDIAQAMLEIVSSSALKEELVRRGLTRVREFGWEKTARGIWEQLCNHTICD</sequence>
<evidence type="ECO:0000259" key="3">
    <source>
        <dbReference type="Pfam" id="PF13439"/>
    </source>
</evidence>
<dbReference type="SUPFAM" id="SSF53756">
    <property type="entry name" value="UDP-Glycosyltransferase/glycogen phosphorylase"/>
    <property type="match status" value="1"/>
</dbReference>
<dbReference type="Proteomes" id="UP000034108">
    <property type="component" value="Unassembled WGS sequence"/>
</dbReference>
<dbReference type="Pfam" id="PF13439">
    <property type="entry name" value="Glyco_transf_4"/>
    <property type="match status" value="1"/>
</dbReference>
<evidence type="ECO:0000259" key="2">
    <source>
        <dbReference type="Pfam" id="PF00534"/>
    </source>
</evidence>
<evidence type="ECO:0000256" key="1">
    <source>
        <dbReference type="ARBA" id="ARBA00022679"/>
    </source>
</evidence>
<reference evidence="4 5" key="1">
    <citation type="journal article" date="2015" name="Nature">
        <title>rRNA introns, odd ribosomes, and small enigmatic genomes across a large radiation of phyla.</title>
        <authorList>
            <person name="Brown C.T."/>
            <person name="Hug L.A."/>
            <person name="Thomas B.C."/>
            <person name="Sharon I."/>
            <person name="Castelle C.J."/>
            <person name="Singh A."/>
            <person name="Wilkins M.J."/>
            <person name="Williams K.H."/>
            <person name="Banfield J.F."/>
        </authorList>
    </citation>
    <scope>NUCLEOTIDE SEQUENCE [LARGE SCALE GENOMIC DNA]</scope>
</reference>
<name>A0A0G0VFM7_9BACT</name>
<dbReference type="GO" id="GO:0009103">
    <property type="term" value="P:lipopolysaccharide biosynthetic process"/>
    <property type="evidence" value="ECO:0007669"/>
    <property type="project" value="TreeGrafter"/>
</dbReference>
<dbReference type="STRING" id="1619048.UU49_C0005G0046"/>
<protein>
    <submittedName>
        <fullName evidence="4">Glycosyl transferase group 1</fullName>
    </submittedName>
</protein>
<dbReference type="FunFam" id="3.40.50.2000:FF:000119">
    <property type="entry name" value="Glycosyl transferase group 1"/>
    <property type="match status" value="1"/>
</dbReference>
<dbReference type="PANTHER" id="PTHR46401">
    <property type="entry name" value="GLYCOSYLTRANSFERASE WBBK-RELATED"/>
    <property type="match status" value="1"/>
</dbReference>
<gene>
    <name evidence="4" type="ORF">UU49_C0005G0046</name>
</gene>
<dbReference type="Gene3D" id="3.40.50.2000">
    <property type="entry name" value="Glycogen Phosphorylase B"/>
    <property type="match status" value="2"/>
</dbReference>
<comment type="caution">
    <text evidence="4">The sequence shown here is derived from an EMBL/GenBank/DDBJ whole genome shotgun (WGS) entry which is preliminary data.</text>
</comment>
<dbReference type="InterPro" id="IPR001296">
    <property type="entry name" value="Glyco_trans_1"/>
</dbReference>
<proteinExistence type="predicted"/>